<evidence type="ECO:0000256" key="1">
    <source>
        <dbReference type="SAM" id="MobiDB-lite"/>
    </source>
</evidence>
<evidence type="ECO:0000313" key="3">
    <source>
        <dbReference type="Proteomes" id="UP001286313"/>
    </source>
</evidence>
<name>A0AAE1EKU2_PETCI</name>
<organism evidence="2 3">
    <name type="scientific">Petrolisthes cinctipes</name>
    <name type="common">Flat porcelain crab</name>
    <dbReference type="NCBI Taxonomy" id="88211"/>
    <lineage>
        <taxon>Eukaryota</taxon>
        <taxon>Metazoa</taxon>
        <taxon>Ecdysozoa</taxon>
        <taxon>Arthropoda</taxon>
        <taxon>Crustacea</taxon>
        <taxon>Multicrustacea</taxon>
        <taxon>Malacostraca</taxon>
        <taxon>Eumalacostraca</taxon>
        <taxon>Eucarida</taxon>
        <taxon>Decapoda</taxon>
        <taxon>Pleocyemata</taxon>
        <taxon>Anomura</taxon>
        <taxon>Galatheoidea</taxon>
        <taxon>Porcellanidae</taxon>
        <taxon>Petrolisthes</taxon>
    </lineage>
</organism>
<feature type="region of interest" description="Disordered" evidence="1">
    <location>
        <begin position="39"/>
        <end position="60"/>
    </location>
</feature>
<comment type="caution">
    <text evidence="2">The sequence shown here is derived from an EMBL/GenBank/DDBJ whole genome shotgun (WGS) entry which is preliminary data.</text>
</comment>
<gene>
    <name evidence="2" type="ORF">Pcinc_038085</name>
</gene>
<reference evidence="2" key="1">
    <citation type="submission" date="2023-10" db="EMBL/GenBank/DDBJ databases">
        <title>Genome assemblies of two species of porcelain crab, Petrolisthes cinctipes and Petrolisthes manimaculis (Anomura: Porcellanidae).</title>
        <authorList>
            <person name="Angst P."/>
        </authorList>
    </citation>
    <scope>NUCLEOTIDE SEQUENCE</scope>
    <source>
        <strain evidence="2">PB745_01</strain>
        <tissue evidence="2">Gill</tissue>
    </source>
</reference>
<evidence type="ECO:0000313" key="2">
    <source>
        <dbReference type="EMBL" id="KAK3855523.1"/>
    </source>
</evidence>
<dbReference type="Proteomes" id="UP001286313">
    <property type="component" value="Unassembled WGS sequence"/>
</dbReference>
<protein>
    <submittedName>
        <fullName evidence="2">Uncharacterized protein</fullName>
    </submittedName>
</protein>
<accession>A0AAE1EKU2</accession>
<sequence>MQKSSCNQTTNLSFPIHILKYNTKNQPCFHRDGINSKGKKLLSDDDGSCQQDKHNKESVGRVSNKVHGGRWCSRRFTPLVVVAAGQAAGTIFVPLSALPCPILPSLLLPHQSELR</sequence>
<dbReference type="EMBL" id="JAWQEG010006181">
    <property type="protein sequence ID" value="KAK3855523.1"/>
    <property type="molecule type" value="Genomic_DNA"/>
</dbReference>
<keyword evidence="3" id="KW-1185">Reference proteome</keyword>
<dbReference type="AlphaFoldDB" id="A0AAE1EKU2"/>
<proteinExistence type="predicted"/>